<evidence type="ECO:0000256" key="3">
    <source>
        <dbReference type="ARBA" id="ARBA00022630"/>
    </source>
</evidence>
<evidence type="ECO:0000256" key="2">
    <source>
        <dbReference type="ARBA" id="ARBA00005272"/>
    </source>
</evidence>
<evidence type="ECO:0000313" key="8">
    <source>
        <dbReference type="Proteomes" id="UP000070467"/>
    </source>
</evidence>
<dbReference type="InterPro" id="IPR023753">
    <property type="entry name" value="FAD/NAD-binding_dom"/>
</dbReference>
<name>A0ABR5TMJ1_9BACL</name>
<dbReference type="EMBL" id="LSDB01000008">
    <property type="protein sequence ID" value="KXB58538.1"/>
    <property type="molecule type" value="Genomic_DNA"/>
</dbReference>
<protein>
    <submittedName>
        <fullName evidence="7">Pyridine nucleotide-disulfide oxidoreductase</fullName>
    </submittedName>
</protein>
<dbReference type="PANTHER" id="PTHR42913">
    <property type="entry name" value="APOPTOSIS-INDUCING FACTOR 1"/>
    <property type="match status" value="1"/>
</dbReference>
<organism evidence="7 8">
    <name type="scientific">Gemelliphila asaccharolytica</name>
    <dbReference type="NCBI Taxonomy" id="502393"/>
    <lineage>
        <taxon>Bacteria</taxon>
        <taxon>Bacillati</taxon>
        <taxon>Bacillota</taxon>
        <taxon>Bacilli</taxon>
        <taxon>Bacillales</taxon>
        <taxon>Gemellaceae</taxon>
        <taxon>Gemelliphila</taxon>
    </lineage>
</organism>
<dbReference type="InterPro" id="IPR036188">
    <property type="entry name" value="FAD/NAD-bd_sf"/>
</dbReference>
<keyword evidence="4" id="KW-0274">FAD</keyword>
<proteinExistence type="inferred from homology"/>
<dbReference type="Proteomes" id="UP000070467">
    <property type="component" value="Unassembled WGS sequence"/>
</dbReference>
<evidence type="ECO:0000256" key="4">
    <source>
        <dbReference type="ARBA" id="ARBA00022827"/>
    </source>
</evidence>
<evidence type="ECO:0000259" key="6">
    <source>
        <dbReference type="Pfam" id="PF07992"/>
    </source>
</evidence>
<feature type="domain" description="FAD/NAD(P)-binding" evidence="6">
    <location>
        <begin position="3"/>
        <end position="322"/>
    </location>
</feature>
<keyword evidence="5" id="KW-0560">Oxidoreductase</keyword>
<comment type="caution">
    <text evidence="7">The sequence shown here is derived from an EMBL/GenBank/DDBJ whole genome shotgun (WGS) entry which is preliminary data.</text>
</comment>
<keyword evidence="3" id="KW-0285">Flavoprotein</keyword>
<evidence type="ECO:0000313" key="7">
    <source>
        <dbReference type="EMBL" id="KXB58538.1"/>
    </source>
</evidence>
<sequence>MKNILILGAGYGGLTTLKGLKKVIKSGDVKVTLVNKNSYHYDTVNLHEVSAGNIKSDDICIEIKDILEPNVDFVQDEVESIDVCKKVVYTSKKELKYDILVIGLGFESNTFGIEGMLDNSIAITDIVQAEKIANKIENNFKKYAESTEKDEKDISIVVGGTGLAGMEFLAELVTKRKELCKKYGIDEKLVKIVGLDAAPVLLPMFDKQYSNYARKYLENNGIGIILGAGIKGSTKDSFIIELNGERKELRASTLVWTAGVRGSKIMDDTFKELSRNGRLVTTQELTVPNNEDIYIVGDCAAFIKEGEKRPYPTTAQIANQMGAYVAKHITNRLEGRKNSKFEYIDRGVVCSLGSKNAIAQVFGKFKYKGFLAAKTKKVIEAKAINECTDIKTAIRNQRII</sequence>
<dbReference type="SUPFAM" id="SSF51905">
    <property type="entry name" value="FAD/NAD(P)-binding domain"/>
    <property type="match status" value="2"/>
</dbReference>
<evidence type="ECO:0000256" key="5">
    <source>
        <dbReference type="ARBA" id="ARBA00023002"/>
    </source>
</evidence>
<keyword evidence="8" id="KW-1185">Reference proteome</keyword>
<dbReference type="Pfam" id="PF07992">
    <property type="entry name" value="Pyr_redox_2"/>
    <property type="match status" value="1"/>
</dbReference>
<comment type="similarity">
    <text evidence="2">Belongs to the NADH dehydrogenase family.</text>
</comment>
<accession>A0ABR5TMJ1</accession>
<dbReference type="PANTHER" id="PTHR42913:SF3">
    <property type="entry name" value="64 KDA MITOCHONDRIAL NADH DEHYDROGENASE (EUROFUNG)"/>
    <property type="match status" value="1"/>
</dbReference>
<dbReference type="InterPro" id="IPR051169">
    <property type="entry name" value="NADH-Q_oxidoreductase"/>
</dbReference>
<evidence type="ECO:0000256" key="1">
    <source>
        <dbReference type="ARBA" id="ARBA00001974"/>
    </source>
</evidence>
<dbReference type="RefSeq" id="WP_066129067.1">
    <property type="nucleotide sequence ID" value="NZ_KQ959861.1"/>
</dbReference>
<comment type="cofactor">
    <cofactor evidence="1">
        <name>FAD</name>
        <dbReference type="ChEBI" id="CHEBI:57692"/>
    </cofactor>
</comment>
<reference evidence="7 8" key="1">
    <citation type="submission" date="2016-01" db="EMBL/GenBank/DDBJ databases">
        <authorList>
            <person name="Mitreva M."/>
            <person name="Pepin K.H."/>
            <person name="Mihindukulasuriya K.A."/>
            <person name="Fulton R."/>
            <person name="Fronick C."/>
            <person name="O'Laughlin M."/>
            <person name="Miner T."/>
            <person name="Herter B."/>
            <person name="Rosa B.A."/>
            <person name="Cordes M."/>
            <person name="Tomlinson C."/>
            <person name="Wollam A."/>
            <person name="Palsikar V.B."/>
            <person name="Mardis E.R."/>
            <person name="Wilson R.K."/>
        </authorList>
    </citation>
    <scope>NUCLEOTIDE SEQUENCE [LARGE SCALE GENOMIC DNA]</scope>
    <source>
        <strain evidence="7 8">KA00071</strain>
    </source>
</reference>
<dbReference type="Gene3D" id="3.50.50.100">
    <property type="match status" value="1"/>
</dbReference>
<gene>
    <name evidence="7" type="ORF">HMPREF1871_00302</name>
</gene>